<protein>
    <submittedName>
        <fullName evidence="2">Uncharacterized protein</fullName>
    </submittedName>
</protein>
<evidence type="ECO:0000313" key="3">
    <source>
        <dbReference type="Proteomes" id="UP000015105"/>
    </source>
</evidence>
<feature type="transmembrane region" description="Helical" evidence="1">
    <location>
        <begin position="18"/>
        <end position="42"/>
    </location>
</feature>
<evidence type="ECO:0000256" key="1">
    <source>
        <dbReference type="SAM" id="Phobius"/>
    </source>
</evidence>
<sequence length="77" mass="8964">MCTVSIIGVFDPKIIYPYFPYVLVGLCFSFCDVIGSYIWVLCFNRVKSKELKNASPCSCFFLNTLDFSNRMKVYLFF</sequence>
<keyword evidence="1" id="KW-0812">Transmembrane</keyword>
<dbReference type="EnsemblPlants" id="AET1Gv20477100.24">
    <property type="protein sequence ID" value="AET1Gv20477100.24"/>
    <property type="gene ID" value="AET1Gv20477100"/>
</dbReference>
<reference evidence="3" key="2">
    <citation type="journal article" date="2017" name="Nat. Plants">
        <title>The Aegilops tauschii genome reveals multiple impacts of transposons.</title>
        <authorList>
            <person name="Zhao G."/>
            <person name="Zou C."/>
            <person name="Li K."/>
            <person name="Wang K."/>
            <person name="Li T."/>
            <person name="Gao L."/>
            <person name="Zhang X."/>
            <person name="Wang H."/>
            <person name="Yang Z."/>
            <person name="Liu X."/>
            <person name="Jiang W."/>
            <person name="Mao L."/>
            <person name="Kong X."/>
            <person name="Jiao Y."/>
            <person name="Jia J."/>
        </authorList>
    </citation>
    <scope>NUCLEOTIDE SEQUENCE [LARGE SCALE GENOMIC DNA]</scope>
    <source>
        <strain evidence="3">cv. AL8/78</strain>
    </source>
</reference>
<reference evidence="2" key="3">
    <citation type="journal article" date="2017" name="Nature">
        <title>Genome sequence of the progenitor of the wheat D genome Aegilops tauschii.</title>
        <authorList>
            <person name="Luo M.C."/>
            <person name="Gu Y.Q."/>
            <person name="Puiu D."/>
            <person name="Wang H."/>
            <person name="Twardziok S.O."/>
            <person name="Deal K.R."/>
            <person name="Huo N."/>
            <person name="Zhu T."/>
            <person name="Wang L."/>
            <person name="Wang Y."/>
            <person name="McGuire P.E."/>
            <person name="Liu S."/>
            <person name="Long H."/>
            <person name="Ramasamy R.K."/>
            <person name="Rodriguez J.C."/>
            <person name="Van S.L."/>
            <person name="Yuan L."/>
            <person name="Wang Z."/>
            <person name="Xia Z."/>
            <person name="Xiao L."/>
            <person name="Anderson O.D."/>
            <person name="Ouyang S."/>
            <person name="Liang Y."/>
            <person name="Zimin A.V."/>
            <person name="Pertea G."/>
            <person name="Qi P."/>
            <person name="Bennetzen J.L."/>
            <person name="Dai X."/>
            <person name="Dawson M.W."/>
            <person name="Muller H.G."/>
            <person name="Kugler K."/>
            <person name="Rivarola-Duarte L."/>
            <person name="Spannagl M."/>
            <person name="Mayer K.F.X."/>
            <person name="Lu F.H."/>
            <person name="Bevan M.W."/>
            <person name="Leroy P."/>
            <person name="Li P."/>
            <person name="You F.M."/>
            <person name="Sun Q."/>
            <person name="Liu Z."/>
            <person name="Lyons E."/>
            <person name="Wicker T."/>
            <person name="Salzberg S.L."/>
            <person name="Devos K.M."/>
            <person name="Dvorak J."/>
        </authorList>
    </citation>
    <scope>NUCLEOTIDE SEQUENCE [LARGE SCALE GENOMIC DNA]</scope>
    <source>
        <strain evidence="2">cv. AL8/78</strain>
    </source>
</reference>
<evidence type="ECO:0000313" key="2">
    <source>
        <dbReference type="EnsemblPlants" id="AET1Gv20477100.24"/>
    </source>
</evidence>
<keyword evidence="1" id="KW-1133">Transmembrane helix</keyword>
<keyword evidence="3" id="KW-1185">Reference proteome</keyword>
<reference evidence="2" key="5">
    <citation type="journal article" date="2021" name="G3 (Bethesda)">
        <title>Aegilops tauschii genome assembly Aet v5.0 features greater sequence contiguity and improved annotation.</title>
        <authorList>
            <person name="Wang L."/>
            <person name="Zhu T."/>
            <person name="Rodriguez J.C."/>
            <person name="Deal K.R."/>
            <person name="Dubcovsky J."/>
            <person name="McGuire P.E."/>
            <person name="Lux T."/>
            <person name="Spannagl M."/>
            <person name="Mayer K.F.X."/>
            <person name="Baldrich P."/>
            <person name="Meyers B.C."/>
            <person name="Huo N."/>
            <person name="Gu Y.Q."/>
            <person name="Zhou H."/>
            <person name="Devos K.M."/>
            <person name="Bennetzen J.L."/>
            <person name="Unver T."/>
            <person name="Budak H."/>
            <person name="Gulick P.J."/>
            <person name="Galiba G."/>
            <person name="Kalapos B."/>
            <person name="Nelson D.R."/>
            <person name="Li P."/>
            <person name="You F.M."/>
            <person name="Luo M.C."/>
            <person name="Dvorak J."/>
        </authorList>
    </citation>
    <scope>NUCLEOTIDE SEQUENCE [LARGE SCALE GENOMIC DNA]</scope>
    <source>
        <strain evidence="2">cv. AL8/78</strain>
    </source>
</reference>
<organism evidence="2 3">
    <name type="scientific">Aegilops tauschii subsp. strangulata</name>
    <name type="common">Goatgrass</name>
    <dbReference type="NCBI Taxonomy" id="200361"/>
    <lineage>
        <taxon>Eukaryota</taxon>
        <taxon>Viridiplantae</taxon>
        <taxon>Streptophyta</taxon>
        <taxon>Embryophyta</taxon>
        <taxon>Tracheophyta</taxon>
        <taxon>Spermatophyta</taxon>
        <taxon>Magnoliopsida</taxon>
        <taxon>Liliopsida</taxon>
        <taxon>Poales</taxon>
        <taxon>Poaceae</taxon>
        <taxon>BOP clade</taxon>
        <taxon>Pooideae</taxon>
        <taxon>Triticodae</taxon>
        <taxon>Triticeae</taxon>
        <taxon>Triticinae</taxon>
        <taxon>Aegilops</taxon>
    </lineage>
</organism>
<name>A0A452YN95_AEGTS</name>
<dbReference type="Gramene" id="AET1Gv20477100.24">
    <property type="protein sequence ID" value="AET1Gv20477100.24"/>
    <property type="gene ID" value="AET1Gv20477100"/>
</dbReference>
<dbReference type="Proteomes" id="UP000015105">
    <property type="component" value="Chromosome 1D"/>
</dbReference>
<accession>A0A452YN95</accession>
<reference evidence="3" key="1">
    <citation type="journal article" date="2014" name="Science">
        <title>Ancient hybridizations among the ancestral genomes of bread wheat.</title>
        <authorList>
            <consortium name="International Wheat Genome Sequencing Consortium,"/>
            <person name="Marcussen T."/>
            <person name="Sandve S.R."/>
            <person name="Heier L."/>
            <person name="Spannagl M."/>
            <person name="Pfeifer M."/>
            <person name="Jakobsen K.S."/>
            <person name="Wulff B.B."/>
            <person name="Steuernagel B."/>
            <person name="Mayer K.F."/>
            <person name="Olsen O.A."/>
        </authorList>
    </citation>
    <scope>NUCLEOTIDE SEQUENCE [LARGE SCALE GENOMIC DNA]</scope>
    <source>
        <strain evidence="3">cv. AL8/78</strain>
    </source>
</reference>
<proteinExistence type="predicted"/>
<dbReference type="AlphaFoldDB" id="A0A452YN95"/>
<reference evidence="2" key="4">
    <citation type="submission" date="2019-03" db="UniProtKB">
        <authorList>
            <consortium name="EnsemblPlants"/>
        </authorList>
    </citation>
    <scope>IDENTIFICATION</scope>
</reference>
<keyword evidence="1" id="KW-0472">Membrane</keyword>